<dbReference type="OrthoDB" id="3290158at2"/>
<evidence type="ECO:0000313" key="2">
    <source>
        <dbReference type="EMBL" id="TSD62481.1"/>
    </source>
</evidence>
<accession>A0A554S800</accession>
<dbReference type="EMBL" id="VLNT01000008">
    <property type="protein sequence ID" value="TSD62481.1"/>
    <property type="molecule type" value="Genomic_DNA"/>
</dbReference>
<sequence length="213" mass="22119">MDPLAGLGPYFAVERGTVGEGWLTLDQLHGEVLAERVAHTRDALAERARADVEDRVAASIMSLGLFARLVSPVLGSLAAGAMAPRIDLSTTRWRPVDSGPWPIAVEPGEPRTLDEVTTEVVGPLAERIGDDFSVSRTILDGNIASAVFGAVTMLRRLGAAGADRAAGAALGSLAEGPLRGTGTVDGGFVRASCCLYYRLPGGGYCGDCVLAAR</sequence>
<dbReference type="RefSeq" id="WP_143913594.1">
    <property type="nucleotide sequence ID" value="NZ_VLNT01000008.1"/>
</dbReference>
<feature type="domain" description="Ferric siderophore reductase C-terminal" evidence="1">
    <location>
        <begin position="190"/>
        <end position="210"/>
    </location>
</feature>
<keyword evidence="3" id="KW-1185">Reference proteome</keyword>
<dbReference type="Pfam" id="PF11575">
    <property type="entry name" value="FhuF_C"/>
    <property type="match status" value="1"/>
</dbReference>
<organism evidence="2 3">
    <name type="scientific">Aeromicrobium piscarium</name>
    <dbReference type="NCBI Taxonomy" id="2590901"/>
    <lineage>
        <taxon>Bacteria</taxon>
        <taxon>Bacillati</taxon>
        <taxon>Actinomycetota</taxon>
        <taxon>Actinomycetes</taxon>
        <taxon>Propionibacteriales</taxon>
        <taxon>Nocardioidaceae</taxon>
        <taxon>Aeromicrobium</taxon>
    </lineage>
</organism>
<protein>
    <submittedName>
        <fullName evidence="2">(2Fe-2S)-binding protein</fullName>
    </submittedName>
</protein>
<name>A0A554S800_9ACTN</name>
<dbReference type="InterPro" id="IPR024726">
    <property type="entry name" value="FhuF_C"/>
</dbReference>
<evidence type="ECO:0000259" key="1">
    <source>
        <dbReference type="Pfam" id="PF11575"/>
    </source>
</evidence>
<dbReference type="AlphaFoldDB" id="A0A554S800"/>
<proteinExistence type="predicted"/>
<dbReference type="GO" id="GO:0051537">
    <property type="term" value="F:2 iron, 2 sulfur cluster binding"/>
    <property type="evidence" value="ECO:0007669"/>
    <property type="project" value="InterPro"/>
</dbReference>
<dbReference type="Proteomes" id="UP000316988">
    <property type="component" value="Unassembled WGS sequence"/>
</dbReference>
<comment type="caution">
    <text evidence="2">The sequence shown here is derived from an EMBL/GenBank/DDBJ whole genome shotgun (WGS) entry which is preliminary data.</text>
</comment>
<reference evidence="2 3" key="1">
    <citation type="submission" date="2019-07" db="EMBL/GenBank/DDBJ databases">
        <authorList>
            <person name="Zhao L.H."/>
        </authorList>
    </citation>
    <scope>NUCLEOTIDE SEQUENCE [LARGE SCALE GENOMIC DNA]</scope>
    <source>
        <strain evidence="2 3">Co35</strain>
    </source>
</reference>
<evidence type="ECO:0000313" key="3">
    <source>
        <dbReference type="Proteomes" id="UP000316988"/>
    </source>
</evidence>
<gene>
    <name evidence="2" type="ORF">FNM00_11015</name>
</gene>